<gene>
    <name evidence="2" type="ORF">S06H3_32165</name>
</gene>
<reference evidence="2" key="1">
    <citation type="journal article" date="2014" name="Front. Microbiol.">
        <title>High frequency of phylogenetically diverse reductive dehalogenase-homologous genes in deep subseafloor sedimentary metagenomes.</title>
        <authorList>
            <person name="Kawai M."/>
            <person name="Futagami T."/>
            <person name="Toyoda A."/>
            <person name="Takaki Y."/>
            <person name="Nishi S."/>
            <person name="Hori S."/>
            <person name="Arai W."/>
            <person name="Tsubouchi T."/>
            <person name="Morono Y."/>
            <person name="Uchiyama I."/>
            <person name="Ito T."/>
            <person name="Fujiyama A."/>
            <person name="Inagaki F."/>
            <person name="Takami H."/>
        </authorList>
    </citation>
    <scope>NUCLEOTIDE SEQUENCE</scope>
    <source>
        <strain evidence="2">Expedition CK06-06</strain>
    </source>
</reference>
<protein>
    <submittedName>
        <fullName evidence="2">Uncharacterized protein</fullName>
    </submittedName>
</protein>
<name>X1NAH1_9ZZZZ</name>
<keyword evidence="1" id="KW-0812">Transmembrane</keyword>
<sequence>MFGNNTTAITILFIIFAAGVGAFVRKRSRDKCLKDFGQNMVTLEDTAGKTIWGMLRVENTGLEFVYPQKNKDEQGHDEASYILYKYEYPKIGAVIRFHDELSELNKTAREKELKRTYHPPAMRRLKRRIKNVFKTIRDSVTEIVNLLISQAKKATPAGAVLSTQDKYVSKMKQELMGSVGTSFEPLLERYIGHKVVLEMIKGDKIFEYCGVLKEYTAEFIEIMDVDYKANEGQPARTADLVVPRKLGVVRHLGE</sequence>
<accession>X1NAH1</accession>
<comment type="caution">
    <text evidence="2">The sequence shown here is derived from an EMBL/GenBank/DDBJ whole genome shotgun (WGS) entry which is preliminary data.</text>
</comment>
<feature type="transmembrane region" description="Helical" evidence="1">
    <location>
        <begin position="6"/>
        <end position="24"/>
    </location>
</feature>
<dbReference type="EMBL" id="BARV01019102">
    <property type="protein sequence ID" value="GAI27196.1"/>
    <property type="molecule type" value="Genomic_DNA"/>
</dbReference>
<evidence type="ECO:0000256" key="1">
    <source>
        <dbReference type="SAM" id="Phobius"/>
    </source>
</evidence>
<keyword evidence="1" id="KW-1133">Transmembrane helix</keyword>
<organism evidence="2">
    <name type="scientific">marine sediment metagenome</name>
    <dbReference type="NCBI Taxonomy" id="412755"/>
    <lineage>
        <taxon>unclassified sequences</taxon>
        <taxon>metagenomes</taxon>
        <taxon>ecological metagenomes</taxon>
    </lineage>
</organism>
<keyword evidence="1" id="KW-0472">Membrane</keyword>
<proteinExistence type="predicted"/>
<dbReference type="AlphaFoldDB" id="X1NAH1"/>
<evidence type="ECO:0000313" key="2">
    <source>
        <dbReference type="EMBL" id="GAI27196.1"/>
    </source>
</evidence>